<feature type="compositionally biased region" description="Acidic residues" evidence="2">
    <location>
        <begin position="651"/>
        <end position="670"/>
    </location>
</feature>
<keyword evidence="3" id="KW-1133">Transmembrane helix</keyword>
<evidence type="ECO:0000256" key="3">
    <source>
        <dbReference type="SAM" id="Phobius"/>
    </source>
</evidence>
<feature type="compositionally biased region" description="Basic and acidic residues" evidence="2">
    <location>
        <begin position="634"/>
        <end position="650"/>
    </location>
</feature>
<keyword evidence="1" id="KW-0067">ATP-binding</keyword>
<gene>
    <name evidence="5" type="ORF">GT003_10030</name>
</gene>
<dbReference type="GO" id="GO:0030163">
    <property type="term" value="P:protein catabolic process"/>
    <property type="evidence" value="ECO:0007669"/>
    <property type="project" value="TreeGrafter"/>
</dbReference>
<dbReference type="Pfam" id="PF01434">
    <property type="entry name" value="Peptidase_M41"/>
    <property type="match status" value="1"/>
</dbReference>
<proteinExistence type="inferred from homology"/>
<dbReference type="GO" id="GO:0004222">
    <property type="term" value="F:metalloendopeptidase activity"/>
    <property type="evidence" value="ECO:0007669"/>
    <property type="project" value="InterPro"/>
</dbReference>
<evidence type="ECO:0000313" key="5">
    <source>
        <dbReference type="EMBL" id="NBC69329.1"/>
    </source>
</evidence>
<dbReference type="InterPro" id="IPR003593">
    <property type="entry name" value="AAA+_ATPase"/>
</dbReference>
<dbReference type="AlphaFoldDB" id="A0A7X4YPQ7"/>
<evidence type="ECO:0000313" key="6">
    <source>
        <dbReference type="Proteomes" id="UP000558113"/>
    </source>
</evidence>
<reference evidence="5 6" key="1">
    <citation type="submission" date="2020-01" db="EMBL/GenBank/DDBJ databases">
        <title>Paenibacillus soybeanensis sp. nov. isolated from the nodules of soybean (Glycine max(L.) Merr).</title>
        <authorList>
            <person name="Wang H."/>
        </authorList>
    </citation>
    <scope>NUCLEOTIDE SEQUENCE [LARGE SCALE GENOMIC DNA]</scope>
    <source>
        <strain evidence="5 6">DSM 23054</strain>
    </source>
</reference>
<dbReference type="Pfam" id="PF00004">
    <property type="entry name" value="AAA"/>
    <property type="match status" value="1"/>
</dbReference>
<keyword evidence="3" id="KW-0472">Membrane</keyword>
<dbReference type="RefSeq" id="WP_161697032.1">
    <property type="nucleotide sequence ID" value="NZ_JAAAMU010000004.1"/>
</dbReference>
<dbReference type="Proteomes" id="UP000558113">
    <property type="component" value="Unassembled WGS sequence"/>
</dbReference>
<dbReference type="SUPFAM" id="SSF52540">
    <property type="entry name" value="P-loop containing nucleoside triphosphate hydrolases"/>
    <property type="match status" value="1"/>
</dbReference>
<dbReference type="Gene3D" id="1.20.58.760">
    <property type="entry name" value="Peptidase M41"/>
    <property type="match status" value="1"/>
</dbReference>
<dbReference type="InterPro" id="IPR037219">
    <property type="entry name" value="Peptidase_M41-like"/>
</dbReference>
<dbReference type="FunFam" id="3.40.50.300:FF:002568">
    <property type="entry name" value="Cell division protein (FtsH)"/>
    <property type="match status" value="1"/>
</dbReference>
<protein>
    <submittedName>
        <fullName evidence="5">AAA family ATPase</fullName>
    </submittedName>
</protein>
<evidence type="ECO:0000256" key="1">
    <source>
        <dbReference type="RuleBase" id="RU003651"/>
    </source>
</evidence>
<dbReference type="InterPro" id="IPR003959">
    <property type="entry name" value="ATPase_AAA_core"/>
</dbReference>
<evidence type="ECO:0000259" key="4">
    <source>
        <dbReference type="SMART" id="SM00382"/>
    </source>
</evidence>
<accession>A0A7X4YPQ7</accession>
<dbReference type="GO" id="GO:0006508">
    <property type="term" value="P:proteolysis"/>
    <property type="evidence" value="ECO:0007669"/>
    <property type="project" value="InterPro"/>
</dbReference>
<dbReference type="GO" id="GO:0005524">
    <property type="term" value="F:ATP binding"/>
    <property type="evidence" value="ECO:0007669"/>
    <property type="project" value="UniProtKB-KW"/>
</dbReference>
<feature type="compositionally biased region" description="Basic and acidic residues" evidence="2">
    <location>
        <begin position="610"/>
        <end position="620"/>
    </location>
</feature>
<dbReference type="InterPro" id="IPR027417">
    <property type="entry name" value="P-loop_NTPase"/>
</dbReference>
<dbReference type="Gene3D" id="1.10.8.60">
    <property type="match status" value="1"/>
</dbReference>
<dbReference type="PANTHER" id="PTHR23076">
    <property type="entry name" value="METALLOPROTEASE M41 FTSH"/>
    <property type="match status" value="1"/>
</dbReference>
<dbReference type="PROSITE" id="PS00674">
    <property type="entry name" value="AAA"/>
    <property type="match status" value="1"/>
</dbReference>
<evidence type="ECO:0000256" key="2">
    <source>
        <dbReference type="SAM" id="MobiDB-lite"/>
    </source>
</evidence>
<feature type="transmembrane region" description="Helical" evidence="3">
    <location>
        <begin position="39"/>
        <end position="65"/>
    </location>
</feature>
<dbReference type="SUPFAM" id="SSF140990">
    <property type="entry name" value="FtsH protease domain-like"/>
    <property type="match status" value="1"/>
</dbReference>
<dbReference type="Gene3D" id="3.40.50.300">
    <property type="entry name" value="P-loop containing nucleotide triphosphate hydrolases"/>
    <property type="match status" value="1"/>
</dbReference>
<dbReference type="EMBL" id="JAAAMU010000004">
    <property type="protein sequence ID" value="NBC69329.1"/>
    <property type="molecule type" value="Genomic_DNA"/>
</dbReference>
<dbReference type="InterPro" id="IPR003960">
    <property type="entry name" value="ATPase_AAA_CS"/>
</dbReference>
<keyword evidence="3" id="KW-0812">Transmembrane</keyword>
<feature type="compositionally biased region" description="Basic and acidic residues" evidence="2">
    <location>
        <begin position="544"/>
        <end position="563"/>
    </location>
</feature>
<dbReference type="GO" id="GO:0004176">
    <property type="term" value="F:ATP-dependent peptidase activity"/>
    <property type="evidence" value="ECO:0007669"/>
    <property type="project" value="InterPro"/>
</dbReference>
<dbReference type="OrthoDB" id="9809379at2"/>
<organism evidence="5 6">
    <name type="scientific">Paenibacillus sacheonensis</name>
    <dbReference type="NCBI Taxonomy" id="742054"/>
    <lineage>
        <taxon>Bacteria</taxon>
        <taxon>Bacillati</taxon>
        <taxon>Bacillota</taxon>
        <taxon>Bacilli</taxon>
        <taxon>Bacillales</taxon>
        <taxon>Paenibacillaceae</taxon>
        <taxon>Paenibacillus</taxon>
    </lineage>
</organism>
<dbReference type="PANTHER" id="PTHR23076:SF97">
    <property type="entry name" value="ATP-DEPENDENT ZINC METALLOPROTEASE YME1L1"/>
    <property type="match status" value="1"/>
</dbReference>
<comment type="similarity">
    <text evidence="1">Belongs to the AAA ATPase family.</text>
</comment>
<keyword evidence="6" id="KW-1185">Reference proteome</keyword>
<dbReference type="InterPro" id="IPR000642">
    <property type="entry name" value="Peptidase_M41"/>
</dbReference>
<dbReference type="GO" id="GO:0005886">
    <property type="term" value="C:plasma membrane"/>
    <property type="evidence" value="ECO:0007669"/>
    <property type="project" value="TreeGrafter"/>
</dbReference>
<feature type="domain" description="AAA+ ATPase" evidence="4">
    <location>
        <begin position="115"/>
        <end position="284"/>
    </location>
</feature>
<comment type="caution">
    <text evidence="5">The sequence shown here is derived from an EMBL/GenBank/DDBJ whole genome shotgun (WGS) entry which is preliminary data.</text>
</comment>
<dbReference type="GO" id="GO:0016887">
    <property type="term" value="F:ATP hydrolysis activity"/>
    <property type="evidence" value="ECO:0007669"/>
    <property type="project" value="InterPro"/>
</dbReference>
<keyword evidence="1" id="KW-0547">Nucleotide-binding</keyword>
<name>A0A7X4YPQ7_9BACL</name>
<sequence length="687" mass="75101">MRGYRWKQWRKRILWLLVIGLVIWYVATGGPTVLSVAVSILSLLLQLLFAMMFMIVQFVALFWFLARGRTYWVLPGETGATWDDYRGNPEIVDNAKRIVTLLRGVKDFKEMGGEAIRGFLLCGPPGTGKSYLAQVIANEAQVPFAYASAPSFQNMFFGVGNMKVMRLYKKARNLANVYGACIIFIDEIDAIGMKRNGGGGGGMMGMMGMGGGSGLLNELLLQMDPPNLDNGKIAKMLRSMGLRRKKAERPAVLTVAATNLPEVLDSALLRPGRFDRQLWVDSPDYDGRVDIFQYYLKKVKADETLTPEKAALDTIGYSPAQIKHIVNESVVIAHQRGAPKASYLDFRVAMETYEWGLKQPLRSMSEDEKRNVAYHEAGHAVAQYLLKPHERVWKVTIIRRGSALGLAATKPTHERYNRSDSEMLAAIQVCLAARAVEEEFLGKKLNGVTSDLQQATNMAGAYLGAVGMGDELFSFLAAGSHQEALKSLRPKINELLKDQMQQVKKLVRDHAEFVHVIADELLKQGDLTGEQIEGIYLSIYGRTRPDPPKVMTRADKETERAEAEAGMNAEPGTDGKAVGESAAEAQSDAGEKSEAKVVAEPGTEPGETESEAKAGAKPEAEPVGNGEAAAGPTTEEKADAKPKAKVKAEEEHEAESVEAEAEEDQEDDANDGAVSGDDGSDRGRGKE</sequence>
<feature type="region of interest" description="Disordered" evidence="2">
    <location>
        <begin position="544"/>
        <end position="687"/>
    </location>
</feature>
<dbReference type="SMART" id="SM00382">
    <property type="entry name" value="AAA"/>
    <property type="match status" value="1"/>
</dbReference>